<organism evidence="8 9">
    <name type="scientific">Cylindrotheca closterium</name>
    <dbReference type="NCBI Taxonomy" id="2856"/>
    <lineage>
        <taxon>Eukaryota</taxon>
        <taxon>Sar</taxon>
        <taxon>Stramenopiles</taxon>
        <taxon>Ochrophyta</taxon>
        <taxon>Bacillariophyta</taxon>
        <taxon>Bacillariophyceae</taxon>
        <taxon>Bacillariophycidae</taxon>
        <taxon>Bacillariales</taxon>
        <taxon>Bacillariaceae</taxon>
        <taxon>Cylindrotheca</taxon>
    </lineage>
</organism>
<feature type="region of interest" description="Disordered" evidence="6">
    <location>
        <begin position="184"/>
        <end position="211"/>
    </location>
</feature>
<feature type="transmembrane region" description="Helical" evidence="7">
    <location>
        <begin position="436"/>
        <end position="461"/>
    </location>
</feature>
<dbReference type="GO" id="GO:0030026">
    <property type="term" value="P:intracellular manganese ion homeostasis"/>
    <property type="evidence" value="ECO:0007669"/>
    <property type="project" value="InterPro"/>
</dbReference>
<comment type="subcellular location">
    <subcellularLocation>
        <location evidence="1">Endomembrane system</location>
        <topology evidence="1">Multi-pass membrane protein</topology>
    </subcellularLocation>
</comment>
<name>A0AAD2G5W8_9STRA</name>
<keyword evidence="9" id="KW-1185">Reference proteome</keyword>
<sequence length="543" mass="59564">MSTPVSIEPPPTAHLRTGSQQEREFQQKIEQMIVMQYHEQSLAEGKLKVASDIEPINSNTKGTAASQQQHQHQQQQQQQQQQSLPPLPPQEQLPATITELATSGDSSDNSIVGASTSSTPWPSAQRSNTLTSHPSQAGVGTGTLLFPEDYQSAGAAITAGYGAIPQPPPQAQLPQAQPQKFDELEQMQQHHQQHDFHYGNPDYNHREDDDDNDSNKKSWCEKCCCLCTPFLELLRQEQLRRSFCYGAIDGTLTGSGIASAFCALGVLNLHTTWEVRLAVFCLSASACFADSLCVAIGHIWTSYVVSSSHALDRAKERKILEDSTGDAKAKLIDMLLARGVLKIDAMSLADTLEGYPDLFVNALVGDSLCAGSEEAEQQLDQEHPSDSMRSSRSLQAFNSWRNFPSYGQLAQLEYELSPEQANVDIVVKESQREGTFMMIGFAMFAILPSLLWLFLPIWIAPSSHVAKGESGRTISPSSLIVSITAIIMWSLGAWKSTFLGSHPMTVGIETVIVLLICVLSAYGMGFLLKYCFGDDVEMFVATE</sequence>
<dbReference type="GO" id="GO:0012505">
    <property type="term" value="C:endomembrane system"/>
    <property type="evidence" value="ECO:0007669"/>
    <property type="project" value="UniProtKB-SubCell"/>
</dbReference>
<keyword evidence="4 7" id="KW-1133">Transmembrane helix</keyword>
<evidence type="ECO:0000256" key="6">
    <source>
        <dbReference type="SAM" id="MobiDB-lite"/>
    </source>
</evidence>
<evidence type="ECO:0000313" key="9">
    <source>
        <dbReference type="Proteomes" id="UP001295423"/>
    </source>
</evidence>
<dbReference type="GO" id="GO:0005384">
    <property type="term" value="F:manganese ion transmembrane transporter activity"/>
    <property type="evidence" value="ECO:0007669"/>
    <property type="project" value="InterPro"/>
</dbReference>
<feature type="compositionally biased region" description="Polar residues" evidence="6">
    <location>
        <begin position="99"/>
        <end position="135"/>
    </location>
</feature>
<feature type="region of interest" description="Disordered" evidence="6">
    <location>
        <begin position="48"/>
        <end position="144"/>
    </location>
</feature>
<dbReference type="AlphaFoldDB" id="A0AAD2G5W8"/>
<feature type="compositionally biased region" description="Basic and acidic residues" evidence="6">
    <location>
        <begin position="192"/>
        <end position="211"/>
    </location>
</feature>
<feature type="transmembrane region" description="Helical" evidence="7">
    <location>
        <begin position="506"/>
        <end position="528"/>
    </location>
</feature>
<dbReference type="InterPro" id="IPR008217">
    <property type="entry name" value="Ccc1_fam"/>
</dbReference>
<evidence type="ECO:0000256" key="7">
    <source>
        <dbReference type="SAM" id="Phobius"/>
    </source>
</evidence>
<evidence type="ECO:0000256" key="1">
    <source>
        <dbReference type="ARBA" id="ARBA00004127"/>
    </source>
</evidence>
<feature type="compositionally biased region" description="Low complexity" evidence="6">
    <location>
        <begin position="66"/>
        <end position="84"/>
    </location>
</feature>
<evidence type="ECO:0000256" key="2">
    <source>
        <dbReference type="ARBA" id="ARBA00007049"/>
    </source>
</evidence>
<evidence type="ECO:0000313" key="8">
    <source>
        <dbReference type="EMBL" id="CAJ1964052.1"/>
    </source>
</evidence>
<keyword evidence="5 7" id="KW-0472">Membrane</keyword>
<dbReference type="Proteomes" id="UP001295423">
    <property type="component" value="Unassembled WGS sequence"/>
</dbReference>
<feature type="compositionally biased region" description="Polar residues" evidence="6">
    <location>
        <begin position="56"/>
        <end position="65"/>
    </location>
</feature>
<evidence type="ECO:0000256" key="3">
    <source>
        <dbReference type="ARBA" id="ARBA00022692"/>
    </source>
</evidence>
<dbReference type="Pfam" id="PF01988">
    <property type="entry name" value="VIT1"/>
    <property type="match status" value="1"/>
</dbReference>
<reference evidence="8" key="1">
    <citation type="submission" date="2023-08" db="EMBL/GenBank/DDBJ databases">
        <authorList>
            <person name="Audoor S."/>
            <person name="Bilcke G."/>
        </authorList>
    </citation>
    <scope>NUCLEOTIDE SEQUENCE</scope>
</reference>
<protein>
    <submittedName>
        <fullName evidence="8">Uncharacterized protein</fullName>
    </submittedName>
</protein>
<feature type="region of interest" description="Disordered" evidence="6">
    <location>
        <begin position="1"/>
        <end position="23"/>
    </location>
</feature>
<gene>
    <name evidence="8" type="ORF">CYCCA115_LOCUS20448</name>
</gene>
<evidence type="ECO:0000256" key="5">
    <source>
        <dbReference type="ARBA" id="ARBA00023136"/>
    </source>
</evidence>
<dbReference type="EMBL" id="CAKOGP040002169">
    <property type="protein sequence ID" value="CAJ1964052.1"/>
    <property type="molecule type" value="Genomic_DNA"/>
</dbReference>
<proteinExistence type="inferred from homology"/>
<keyword evidence="3 7" id="KW-0812">Transmembrane</keyword>
<accession>A0AAD2G5W8</accession>
<feature type="transmembrane region" description="Helical" evidence="7">
    <location>
        <begin position="473"/>
        <end position="494"/>
    </location>
</feature>
<evidence type="ECO:0000256" key="4">
    <source>
        <dbReference type="ARBA" id="ARBA00022989"/>
    </source>
</evidence>
<comment type="similarity">
    <text evidence="2">Belongs to the CCC1 family.</text>
</comment>
<comment type="caution">
    <text evidence="8">The sequence shown here is derived from an EMBL/GenBank/DDBJ whole genome shotgun (WGS) entry which is preliminary data.</text>
</comment>